<keyword evidence="5" id="KW-0460">Magnesium</keyword>
<dbReference type="InterPro" id="IPR020084">
    <property type="entry name" value="NUDIX_hydrolase_CS"/>
</dbReference>
<evidence type="ECO:0000313" key="9">
    <source>
        <dbReference type="EMBL" id="MBT1073173.1"/>
    </source>
</evidence>
<dbReference type="InterPro" id="IPR015797">
    <property type="entry name" value="NUDIX_hydrolase-like_dom_sf"/>
</dbReference>
<keyword evidence="10" id="KW-1185">Reference proteome</keyword>
<keyword evidence="6" id="KW-0464">Manganese</keyword>
<gene>
    <name evidence="9" type="ORF">KJB30_15370</name>
</gene>
<dbReference type="CDD" id="cd03426">
    <property type="entry name" value="NUDIX_CoAse_Nudt7"/>
    <property type="match status" value="1"/>
</dbReference>
<evidence type="ECO:0000256" key="7">
    <source>
        <dbReference type="RuleBase" id="RU003476"/>
    </source>
</evidence>
<dbReference type="RefSeq" id="WP_214300942.1">
    <property type="nucleotide sequence ID" value="NZ_JAHDYS010000017.1"/>
</dbReference>
<evidence type="ECO:0000256" key="6">
    <source>
        <dbReference type="ARBA" id="ARBA00023211"/>
    </source>
</evidence>
<dbReference type="InterPro" id="IPR045121">
    <property type="entry name" value="CoAse"/>
</dbReference>
<dbReference type="PANTHER" id="PTHR12992:SF11">
    <property type="entry name" value="MITOCHONDRIAL COENZYME A DIPHOSPHATASE NUDT8"/>
    <property type="match status" value="1"/>
</dbReference>
<evidence type="ECO:0000256" key="1">
    <source>
        <dbReference type="ARBA" id="ARBA00001936"/>
    </source>
</evidence>
<dbReference type="Proteomes" id="UP000784128">
    <property type="component" value="Unassembled WGS sequence"/>
</dbReference>
<evidence type="ECO:0000256" key="2">
    <source>
        <dbReference type="ARBA" id="ARBA00001946"/>
    </source>
</evidence>
<reference evidence="9 10" key="1">
    <citation type="submission" date="2021-05" db="EMBL/GenBank/DDBJ databases">
        <title>The draft genome of Geobacter chapellei DSM 13688.</title>
        <authorList>
            <person name="Xu Z."/>
            <person name="Masuda Y."/>
            <person name="Itoh H."/>
            <person name="Senoo K."/>
        </authorList>
    </citation>
    <scope>NUCLEOTIDE SEQUENCE [LARGE SCALE GENOMIC DNA]</scope>
    <source>
        <strain evidence="9 10">DSM 13688</strain>
    </source>
</reference>
<proteinExistence type="inferred from homology"/>
<dbReference type="Pfam" id="PF00293">
    <property type="entry name" value="NUDIX"/>
    <property type="match status" value="1"/>
</dbReference>
<comment type="similarity">
    <text evidence="7">Belongs to the Nudix hydrolase family.</text>
</comment>
<dbReference type="PROSITE" id="PS00893">
    <property type="entry name" value="NUDIX_BOX"/>
    <property type="match status" value="1"/>
</dbReference>
<dbReference type="Gene3D" id="3.90.79.10">
    <property type="entry name" value="Nucleoside Triphosphate Pyrophosphohydrolase"/>
    <property type="match status" value="1"/>
</dbReference>
<accession>A0ABS5UBV9</accession>
<evidence type="ECO:0000256" key="5">
    <source>
        <dbReference type="ARBA" id="ARBA00022842"/>
    </source>
</evidence>
<name>A0ABS5UBV9_9BACT</name>
<keyword evidence="4 7" id="KW-0378">Hydrolase</keyword>
<organism evidence="9 10">
    <name type="scientific">Pelotalea chapellei</name>
    <dbReference type="NCBI Taxonomy" id="44671"/>
    <lineage>
        <taxon>Bacteria</taxon>
        <taxon>Pseudomonadati</taxon>
        <taxon>Thermodesulfobacteriota</taxon>
        <taxon>Desulfuromonadia</taxon>
        <taxon>Geobacterales</taxon>
        <taxon>Geobacteraceae</taxon>
        <taxon>Pelotalea</taxon>
    </lineage>
</organism>
<dbReference type="EMBL" id="JAHDYS010000017">
    <property type="protein sequence ID" value="MBT1073173.1"/>
    <property type="molecule type" value="Genomic_DNA"/>
</dbReference>
<evidence type="ECO:0000259" key="8">
    <source>
        <dbReference type="PROSITE" id="PS51462"/>
    </source>
</evidence>
<comment type="cofactor">
    <cofactor evidence="1">
        <name>Mn(2+)</name>
        <dbReference type="ChEBI" id="CHEBI:29035"/>
    </cofactor>
</comment>
<dbReference type="PRINTS" id="PR00502">
    <property type="entry name" value="NUDIXFAMILY"/>
</dbReference>
<dbReference type="InterPro" id="IPR020476">
    <property type="entry name" value="Nudix_hydrolase"/>
</dbReference>
<protein>
    <submittedName>
        <fullName evidence="9">CoA pyrophosphatase</fullName>
    </submittedName>
</protein>
<evidence type="ECO:0000313" key="10">
    <source>
        <dbReference type="Proteomes" id="UP000784128"/>
    </source>
</evidence>
<comment type="cofactor">
    <cofactor evidence="2">
        <name>Mg(2+)</name>
        <dbReference type="ChEBI" id="CHEBI:18420"/>
    </cofactor>
</comment>
<sequence>MTNDFDQIASRLAACNLPTFDVTGRAPAAVALVLRQGSDGMEMLFIQRATHELDPWSGHLAFPGGRLEQGEEPRQAAEREVMEEIGLDLSRACYLGRLTEISGMTLPVRVACFVYGINGSCAAPVPNEEVHSVFWVSLSCLTAPERHVTATVHFDASDHEVPAIQLPQAHTPVLWGLTYRFVVQFLETCCQQSAGR</sequence>
<evidence type="ECO:0000256" key="4">
    <source>
        <dbReference type="ARBA" id="ARBA00022801"/>
    </source>
</evidence>
<dbReference type="SUPFAM" id="SSF55811">
    <property type="entry name" value="Nudix"/>
    <property type="match status" value="1"/>
</dbReference>
<feature type="domain" description="Nudix hydrolase" evidence="8">
    <location>
        <begin position="24"/>
        <end position="158"/>
    </location>
</feature>
<keyword evidence="3" id="KW-0479">Metal-binding</keyword>
<dbReference type="InterPro" id="IPR000086">
    <property type="entry name" value="NUDIX_hydrolase_dom"/>
</dbReference>
<dbReference type="PANTHER" id="PTHR12992">
    <property type="entry name" value="NUDIX HYDROLASE"/>
    <property type="match status" value="1"/>
</dbReference>
<evidence type="ECO:0000256" key="3">
    <source>
        <dbReference type="ARBA" id="ARBA00022723"/>
    </source>
</evidence>
<dbReference type="PROSITE" id="PS51462">
    <property type="entry name" value="NUDIX"/>
    <property type="match status" value="1"/>
</dbReference>
<comment type="caution">
    <text evidence="9">The sequence shown here is derived from an EMBL/GenBank/DDBJ whole genome shotgun (WGS) entry which is preliminary data.</text>
</comment>